<sequence>MHTPTTFLQLSPAIQLHLVAAVAALVLGPIALRAGKGSAMHRGAGYAWAALMLAAAASSLFIHDFGRPNIAGYTPIHLLTLATFAGVAAGIVLAIRRRVGAHRRTMWNTYLGGCVGAGLFALLPGRFLHGLFQHALGGL</sequence>
<evidence type="ECO:0000313" key="3">
    <source>
        <dbReference type="Proteomes" id="UP001336250"/>
    </source>
</evidence>
<feature type="transmembrane region" description="Helical" evidence="1">
    <location>
        <begin position="107"/>
        <end position="129"/>
    </location>
</feature>
<comment type="caution">
    <text evidence="2">The sequence shown here is derived from an EMBL/GenBank/DDBJ whole genome shotgun (WGS) entry which is preliminary data.</text>
</comment>
<keyword evidence="1" id="KW-0812">Transmembrane</keyword>
<gene>
    <name evidence="2" type="ORF">V4F39_20000</name>
</gene>
<keyword evidence="1" id="KW-1133">Transmembrane helix</keyword>
<keyword evidence="1" id="KW-0472">Membrane</keyword>
<dbReference type="Proteomes" id="UP001336250">
    <property type="component" value="Unassembled WGS sequence"/>
</dbReference>
<evidence type="ECO:0000256" key="1">
    <source>
        <dbReference type="SAM" id="Phobius"/>
    </source>
</evidence>
<feature type="transmembrane region" description="Helical" evidence="1">
    <location>
        <begin position="12"/>
        <end position="32"/>
    </location>
</feature>
<dbReference type="EMBL" id="JAZIBG010000038">
    <property type="protein sequence ID" value="MEF7616208.1"/>
    <property type="molecule type" value="Genomic_DNA"/>
</dbReference>
<reference evidence="2 3" key="1">
    <citation type="submission" date="2024-02" db="EMBL/GenBank/DDBJ databases">
        <title>Genome sequence of Aquincola sp. MAHUQ-54.</title>
        <authorList>
            <person name="Huq M.A."/>
        </authorList>
    </citation>
    <scope>NUCLEOTIDE SEQUENCE [LARGE SCALE GENOMIC DNA]</scope>
    <source>
        <strain evidence="2 3">MAHUQ-54</strain>
    </source>
</reference>
<dbReference type="RefSeq" id="WP_332291656.1">
    <property type="nucleotide sequence ID" value="NZ_JAZIBG010000038.1"/>
</dbReference>
<feature type="transmembrane region" description="Helical" evidence="1">
    <location>
        <begin position="75"/>
        <end position="95"/>
    </location>
</feature>
<keyword evidence="3" id="KW-1185">Reference proteome</keyword>
<name>A0AAW9QIM5_9BURK</name>
<accession>A0AAW9QIM5</accession>
<dbReference type="Pfam" id="PF10067">
    <property type="entry name" value="DUF2306"/>
    <property type="match status" value="1"/>
</dbReference>
<dbReference type="InterPro" id="IPR018750">
    <property type="entry name" value="DUF2306_membrane"/>
</dbReference>
<feature type="transmembrane region" description="Helical" evidence="1">
    <location>
        <begin position="44"/>
        <end position="63"/>
    </location>
</feature>
<proteinExistence type="predicted"/>
<dbReference type="AlphaFoldDB" id="A0AAW9QIM5"/>
<protein>
    <submittedName>
        <fullName evidence="2">DUF2306 domain-containing protein</fullName>
    </submittedName>
</protein>
<evidence type="ECO:0000313" key="2">
    <source>
        <dbReference type="EMBL" id="MEF7616208.1"/>
    </source>
</evidence>
<organism evidence="2 3">
    <name type="scientific">Aquincola agrisoli</name>
    <dbReference type="NCBI Taxonomy" id="3119538"/>
    <lineage>
        <taxon>Bacteria</taxon>
        <taxon>Pseudomonadati</taxon>
        <taxon>Pseudomonadota</taxon>
        <taxon>Betaproteobacteria</taxon>
        <taxon>Burkholderiales</taxon>
        <taxon>Sphaerotilaceae</taxon>
        <taxon>Aquincola</taxon>
    </lineage>
</organism>